<dbReference type="InterPro" id="IPR006059">
    <property type="entry name" value="SBP"/>
</dbReference>
<comment type="caution">
    <text evidence="2">The sequence shown here is derived from an EMBL/GenBank/DDBJ whole genome shotgun (WGS) entry which is preliminary data.</text>
</comment>
<dbReference type="InterPro" id="IPR050490">
    <property type="entry name" value="Bact_solute-bd_prot1"/>
</dbReference>
<dbReference type="PROSITE" id="PS51257">
    <property type="entry name" value="PROKAR_LIPOPROTEIN"/>
    <property type="match status" value="1"/>
</dbReference>
<dbReference type="Pfam" id="PF13416">
    <property type="entry name" value="SBP_bac_8"/>
    <property type="match status" value="1"/>
</dbReference>
<protein>
    <submittedName>
        <fullName evidence="2">Extracellular solute-binding protein</fullName>
    </submittedName>
</protein>
<gene>
    <name evidence="2" type="ORF">H9964_01625</name>
</gene>
<dbReference type="EMBL" id="DXBB01000033">
    <property type="protein sequence ID" value="HIZ72261.1"/>
    <property type="molecule type" value="Genomic_DNA"/>
</dbReference>
<evidence type="ECO:0000256" key="1">
    <source>
        <dbReference type="SAM" id="SignalP"/>
    </source>
</evidence>
<keyword evidence="1" id="KW-0732">Signal</keyword>
<evidence type="ECO:0000313" key="3">
    <source>
        <dbReference type="Proteomes" id="UP000824102"/>
    </source>
</evidence>
<reference evidence="2" key="2">
    <citation type="submission" date="2021-04" db="EMBL/GenBank/DDBJ databases">
        <authorList>
            <person name="Gilroy R."/>
        </authorList>
    </citation>
    <scope>NUCLEOTIDE SEQUENCE</scope>
    <source>
        <strain evidence="2">ChiW7-2402</strain>
    </source>
</reference>
<organism evidence="2 3">
    <name type="scientific">Candidatus Gallimonas intestinavium</name>
    <dbReference type="NCBI Taxonomy" id="2838603"/>
    <lineage>
        <taxon>Bacteria</taxon>
        <taxon>Bacillati</taxon>
        <taxon>Bacillota</taxon>
        <taxon>Clostridia</taxon>
        <taxon>Candidatus Gallimonas</taxon>
    </lineage>
</organism>
<dbReference type="PANTHER" id="PTHR43649:SF12">
    <property type="entry name" value="DIACETYLCHITOBIOSE BINDING PROTEIN DASA"/>
    <property type="match status" value="1"/>
</dbReference>
<name>A0A9D2JYS0_9FIRM</name>
<dbReference type="Proteomes" id="UP000824102">
    <property type="component" value="Unassembled WGS sequence"/>
</dbReference>
<feature type="chain" id="PRO_5038691361" evidence="1">
    <location>
        <begin position="25"/>
        <end position="446"/>
    </location>
</feature>
<dbReference type="AlphaFoldDB" id="A0A9D2JYS0"/>
<proteinExistence type="predicted"/>
<dbReference type="SUPFAM" id="SSF53850">
    <property type="entry name" value="Periplasmic binding protein-like II"/>
    <property type="match status" value="1"/>
</dbReference>
<reference evidence="2" key="1">
    <citation type="journal article" date="2021" name="PeerJ">
        <title>Extensive microbial diversity within the chicken gut microbiome revealed by metagenomics and culture.</title>
        <authorList>
            <person name="Gilroy R."/>
            <person name="Ravi A."/>
            <person name="Getino M."/>
            <person name="Pursley I."/>
            <person name="Horton D.L."/>
            <person name="Alikhan N.F."/>
            <person name="Baker D."/>
            <person name="Gharbi K."/>
            <person name="Hall N."/>
            <person name="Watson M."/>
            <person name="Adriaenssens E.M."/>
            <person name="Foster-Nyarko E."/>
            <person name="Jarju S."/>
            <person name="Secka A."/>
            <person name="Antonio M."/>
            <person name="Oren A."/>
            <person name="Chaudhuri R.R."/>
            <person name="La Ragione R."/>
            <person name="Hildebrand F."/>
            <person name="Pallen M.J."/>
        </authorList>
    </citation>
    <scope>NUCLEOTIDE SEQUENCE</scope>
    <source>
        <strain evidence="2">ChiW7-2402</strain>
    </source>
</reference>
<accession>A0A9D2JYS0</accession>
<evidence type="ECO:0000313" key="2">
    <source>
        <dbReference type="EMBL" id="HIZ72261.1"/>
    </source>
</evidence>
<feature type="signal peptide" evidence="1">
    <location>
        <begin position="1"/>
        <end position="24"/>
    </location>
</feature>
<dbReference type="Gene3D" id="3.40.190.10">
    <property type="entry name" value="Periplasmic binding protein-like II"/>
    <property type="match status" value="1"/>
</dbReference>
<dbReference type="PANTHER" id="PTHR43649">
    <property type="entry name" value="ARABINOSE-BINDING PROTEIN-RELATED"/>
    <property type="match status" value="1"/>
</dbReference>
<sequence length="446" mass="48638">MKGKRLLTVALSAALIGTTAGMLAGCDGGSKGTELVYWCFDADMAKQVTDYYDTEERALGYDIKVEVVPLDNMLTRLDNAFRSGKNLPDVVALEAETFKKYIDDGANLLENLDDLKGLTSEMYSYTVDGATGEDGHLYALATNVTPGIFAYRRSMAKEAFGTDDPAEIQKHFDSWEHFLESAKTLSEVRTEEYPDGIKVISSYMDIGKVFCGSRSEGWVDASGNLAIDATLTDGDYSMMEVAKQLHVNGYTGEQTSGDGGWYAGISDSDDDKIFGYFQATWGINTNLQNNCESSSGGSTAGDWAIIEGPAPYFEGGTYHAVIKGTDMLEEAKDFVEFFSTDKGYLTNWAKEHGDFMNHRSYMEELVSDTTANNAFLGGQNPYSAFIAAADKINGEIITRYDSEINGYFEAWATNYAEGKTEAATIDAAVEQFKAMVAAAGLNINVN</sequence>